<dbReference type="EMBL" id="CP038148">
    <property type="protein sequence ID" value="QBQ96237.1"/>
    <property type="molecule type" value="Genomic_DNA"/>
</dbReference>
<keyword evidence="2" id="KW-0808">Transferase</keyword>
<feature type="domain" description="Glutamine amidotransferase" evidence="1">
    <location>
        <begin position="47"/>
        <end position="187"/>
    </location>
</feature>
<keyword evidence="3" id="KW-1185">Reference proteome</keyword>
<dbReference type="RefSeq" id="WP_134747254.1">
    <property type="nucleotide sequence ID" value="NZ_CP038148.1"/>
</dbReference>
<dbReference type="KEGG" id="ppai:E1956_02990"/>
<dbReference type="PANTHER" id="PTHR42695">
    <property type="entry name" value="GLUTAMINE AMIDOTRANSFERASE YLR126C-RELATED"/>
    <property type="match status" value="1"/>
</dbReference>
<protein>
    <submittedName>
        <fullName evidence="2">Glutamine amidotransferase</fullName>
    </submittedName>
</protein>
<proteinExistence type="predicted"/>
<evidence type="ECO:0000313" key="2">
    <source>
        <dbReference type="EMBL" id="QBQ96237.1"/>
    </source>
</evidence>
<dbReference type="SUPFAM" id="SSF52317">
    <property type="entry name" value="Class I glutamine amidotransferase-like"/>
    <property type="match status" value="1"/>
</dbReference>
<dbReference type="NCBIfam" id="NF005458">
    <property type="entry name" value="PRK07053.1"/>
    <property type="match status" value="1"/>
</dbReference>
<dbReference type="Proteomes" id="UP000295727">
    <property type="component" value="Chromosome 1"/>
</dbReference>
<organism evidence="2 3">
    <name type="scientific">Paraburkholderia pallida</name>
    <dbReference type="NCBI Taxonomy" id="2547399"/>
    <lineage>
        <taxon>Bacteria</taxon>
        <taxon>Pseudomonadati</taxon>
        <taxon>Pseudomonadota</taxon>
        <taxon>Betaproteobacteria</taxon>
        <taxon>Burkholderiales</taxon>
        <taxon>Burkholderiaceae</taxon>
        <taxon>Paraburkholderia</taxon>
    </lineage>
</organism>
<dbReference type="InterPro" id="IPR029062">
    <property type="entry name" value="Class_I_gatase-like"/>
</dbReference>
<sequence length="245" mass="26232">MNREVLAIRHVYFEDLGSFERVLGERGRPVRYVDVGFARVGALNPVSASLMVILGGPINACDDARYPTLGPIAGLIEKRIAAGLPTLGICLGAQLIARVLGARVYAAGHQEIGWTPLTLTEAGHASALRHVDGASSSMLHWHGDTFDLPQGATRLASTPLCENQAFSWGSHVLGLQCHPEVRADRFEPWLIGHAAEIDAAGIDVNALRAQTAHHGPRLEAQASRMFGEWLDAVDNANTSVPAKSP</sequence>
<dbReference type="InterPro" id="IPR017926">
    <property type="entry name" value="GATASE"/>
</dbReference>
<keyword evidence="2" id="KW-0315">Glutamine amidotransferase</keyword>
<dbReference type="InterPro" id="IPR044992">
    <property type="entry name" value="ChyE-like"/>
</dbReference>
<dbReference type="OrthoDB" id="9813383at2"/>
<dbReference type="PANTHER" id="PTHR42695:SF5">
    <property type="entry name" value="GLUTAMINE AMIDOTRANSFERASE YLR126C-RELATED"/>
    <property type="match status" value="1"/>
</dbReference>
<dbReference type="GO" id="GO:0005829">
    <property type="term" value="C:cytosol"/>
    <property type="evidence" value="ECO:0007669"/>
    <property type="project" value="TreeGrafter"/>
</dbReference>
<reference evidence="2 3" key="1">
    <citation type="submission" date="2019-03" db="EMBL/GenBank/DDBJ databases">
        <title>Paraburkholderia sp. 7MH5, isolated from subtropical forest soil.</title>
        <authorList>
            <person name="Gao Z.-H."/>
            <person name="Qiu L.-H."/>
        </authorList>
    </citation>
    <scope>NUCLEOTIDE SEQUENCE [LARGE SCALE GENOMIC DNA]</scope>
    <source>
        <strain evidence="2 3">7MH5</strain>
    </source>
</reference>
<dbReference type="Gene3D" id="3.40.50.880">
    <property type="match status" value="1"/>
</dbReference>
<dbReference type="PROSITE" id="PS51273">
    <property type="entry name" value="GATASE_TYPE_1"/>
    <property type="match status" value="1"/>
</dbReference>
<accession>A0A4P7CMW3</accession>
<gene>
    <name evidence="2" type="ORF">E1956_02990</name>
</gene>
<dbReference type="GO" id="GO:0016740">
    <property type="term" value="F:transferase activity"/>
    <property type="evidence" value="ECO:0007669"/>
    <property type="project" value="UniProtKB-KW"/>
</dbReference>
<dbReference type="Pfam" id="PF00117">
    <property type="entry name" value="GATase"/>
    <property type="match status" value="1"/>
</dbReference>
<evidence type="ECO:0000313" key="3">
    <source>
        <dbReference type="Proteomes" id="UP000295727"/>
    </source>
</evidence>
<evidence type="ECO:0000259" key="1">
    <source>
        <dbReference type="Pfam" id="PF00117"/>
    </source>
</evidence>
<name>A0A4P7CMW3_9BURK</name>
<dbReference type="CDD" id="cd01741">
    <property type="entry name" value="GATase1_1"/>
    <property type="match status" value="1"/>
</dbReference>
<dbReference type="AlphaFoldDB" id="A0A4P7CMW3"/>